<dbReference type="PIRSF" id="PIRSF029477">
    <property type="entry name" value="UCP029477"/>
    <property type="match status" value="1"/>
</dbReference>
<evidence type="ECO:0000259" key="1">
    <source>
        <dbReference type="Pfam" id="PF09537"/>
    </source>
</evidence>
<evidence type="ECO:0000313" key="3">
    <source>
        <dbReference type="Proteomes" id="UP001501772"/>
    </source>
</evidence>
<dbReference type="InterPro" id="IPR012347">
    <property type="entry name" value="Ferritin-like"/>
</dbReference>
<evidence type="ECO:0000313" key="2">
    <source>
        <dbReference type="EMBL" id="GAA4204301.1"/>
    </source>
</evidence>
<name>A0ABP8BE23_9SPHI</name>
<dbReference type="Proteomes" id="UP001501772">
    <property type="component" value="Unassembled WGS sequence"/>
</dbReference>
<feature type="domain" description="DUF2383" evidence="1">
    <location>
        <begin position="22"/>
        <end position="133"/>
    </location>
</feature>
<accession>A0ABP8BE23</accession>
<comment type="caution">
    <text evidence="2">The sequence shown here is derived from an EMBL/GenBank/DDBJ whole genome shotgun (WGS) entry which is preliminary data.</text>
</comment>
<dbReference type="Pfam" id="PF09537">
    <property type="entry name" value="DUF2383"/>
    <property type="match status" value="1"/>
</dbReference>
<dbReference type="InterPro" id="IPR011971">
    <property type="entry name" value="CHP02284"/>
</dbReference>
<dbReference type="InterPro" id="IPR019052">
    <property type="entry name" value="DUF2383"/>
</dbReference>
<proteinExistence type="predicted"/>
<dbReference type="EMBL" id="BAABBY010000005">
    <property type="protein sequence ID" value="GAA4204301.1"/>
    <property type="molecule type" value="Genomic_DNA"/>
</dbReference>
<protein>
    <submittedName>
        <fullName evidence="2">PA2169 family four-helix-bundle protein</fullName>
    </submittedName>
</protein>
<dbReference type="NCBIfam" id="TIGR02284">
    <property type="entry name" value="PA2169 family four-helix-bundle protein"/>
    <property type="match status" value="1"/>
</dbReference>
<dbReference type="InterPro" id="IPR016920">
    <property type="entry name" value="UCP029477"/>
</dbReference>
<organism evidence="2 3">
    <name type="scientific">Pedobacter jeongneungensis</name>
    <dbReference type="NCBI Taxonomy" id="947309"/>
    <lineage>
        <taxon>Bacteria</taxon>
        <taxon>Pseudomonadati</taxon>
        <taxon>Bacteroidota</taxon>
        <taxon>Sphingobacteriia</taxon>
        <taxon>Sphingobacteriales</taxon>
        <taxon>Sphingobacteriaceae</taxon>
        <taxon>Pedobacter</taxon>
    </lineage>
</organism>
<reference evidence="3" key="1">
    <citation type="journal article" date="2019" name="Int. J. Syst. Evol. Microbiol.">
        <title>The Global Catalogue of Microorganisms (GCM) 10K type strain sequencing project: providing services to taxonomists for standard genome sequencing and annotation.</title>
        <authorList>
            <consortium name="The Broad Institute Genomics Platform"/>
            <consortium name="The Broad Institute Genome Sequencing Center for Infectious Disease"/>
            <person name="Wu L."/>
            <person name="Ma J."/>
        </authorList>
    </citation>
    <scope>NUCLEOTIDE SEQUENCE [LARGE SCALE GENOMIC DNA]</scope>
    <source>
        <strain evidence="3">JCM 17626</strain>
    </source>
</reference>
<keyword evidence="3" id="KW-1185">Reference proteome</keyword>
<sequence length="166" mass="18745">MIVLLLYIETIKNNNMKTTTATAEVLNDLIQINNDRIEGYEKARQELKDGDADLKTLFLNMIAESQKYKMALATEVSALGEDIETGTTNSGKIYRAWMDVKAIFTGHDRKTVLNNCEFGEDAAQNGYKMALEEEEIPANIRELISDQKASLRTSHDEIKRLRDAQA</sequence>
<gene>
    <name evidence="2" type="ORF">GCM10022289_21950</name>
</gene>
<dbReference type="Gene3D" id="1.20.1260.10">
    <property type="match status" value="1"/>
</dbReference>